<dbReference type="AlphaFoldDB" id="A0A1I0R8Y0"/>
<sequence length="165" mass="19710">MNLTTLETDIGKATLKLLEMARDSTWNNISDNCKFILTEVKNSQDSFHEQRKLNKKVNDKKVPVTLTELMPTLENLYDDFYDINLHIYKATKTVTVIDFRYYTKSFHDKEYQDKISHDPPMLHSKIAIAPWVSDKKEKFDINWQHYKGLNRLRLIWMKLKPKSWK</sequence>
<proteinExistence type="predicted"/>
<protein>
    <submittedName>
        <fullName evidence="1">Uncharacterized protein</fullName>
    </submittedName>
</protein>
<reference evidence="2" key="1">
    <citation type="submission" date="2016-10" db="EMBL/GenBank/DDBJ databases">
        <authorList>
            <person name="Varghese N."/>
            <person name="Submissions S."/>
        </authorList>
    </citation>
    <scope>NUCLEOTIDE SEQUENCE [LARGE SCALE GENOMIC DNA]</scope>
    <source>
        <strain evidence="2">DSM 3695</strain>
    </source>
</reference>
<organism evidence="1 2">
    <name type="scientific">Chitinophaga arvensicola</name>
    <dbReference type="NCBI Taxonomy" id="29529"/>
    <lineage>
        <taxon>Bacteria</taxon>
        <taxon>Pseudomonadati</taxon>
        <taxon>Bacteroidota</taxon>
        <taxon>Chitinophagia</taxon>
        <taxon>Chitinophagales</taxon>
        <taxon>Chitinophagaceae</taxon>
        <taxon>Chitinophaga</taxon>
    </lineage>
</organism>
<dbReference type="OrthoDB" id="674560at2"/>
<dbReference type="RefSeq" id="WP_089895033.1">
    <property type="nucleotide sequence ID" value="NZ_FOJG01000001.1"/>
</dbReference>
<dbReference type="EMBL" id="FOJG01000001">
    <property type="protein sequence ID" value="SEW36999.1"/>
    <property type="molecule type" value="Genomic_DNA"/>
</dbReference>
<keyword evidence="2" id="KW-1185">Reference proteome</keyword>
<name>A0A1I0R8Y0_9BACT</name>
<dbReference type="Proteomes" id="UP000199310">
    <property type="component" value="Unassembled WGS sequence"/>
</dbReference>
<gene>
    <name evidence="1" type="ORF">SAMN04488122_2458</name>
</gene>
<evidence type="ECO:0000313" key="2">
    <source>
        <dbReference type="Proteomes" id="UP000199310"/>
    </source>
</evidence>
<accession>A0A1I0R8Y0</accession>
<evidence type="ECO:0000313" key="1">
    <source>
        <dbReference type="EMBL" id="SEW36999.1"/>
    </source>
</evidence>